<reference evidence="1 2" key="1">
    <citation type="submission" date="2018-11" db="EMBL/GenBank/DDBJ databases">
        <authorList>
            <consortium name="Pathogen Informatics"/>
        </authorList>
    </citation>
    <scope>NUCLEOTIDE SEQUENCE [LARGE SCALE GENOMIC DNA]</scope>
</reference>
<dbReference type="EMBL" id="UYRU01042027">
    <property type="protein sequence ID" value="VDK72144.1"/>
    <property type="molecule type" value="Genomic_DNA"/>
</dbReference>
<accession>A0A3P6U207</accession>
<dbReference type="Proteomes" id="UP000281553">
    <property type="component" value="Unassembled WGS sequence"/>
</dbReference>
<dbReference type="AlphaFoldDB" id="A0A3P6U207"/>
<sequence length="87" mass="9287">MHPEALATLATEARTVPVLVTADIKAIAPLSLPLQGCLPQGTVHLNTSTRGHVNISLGSLHKSVDAEAFEKYSDTESDMSVRVDFSK</sequence>
<organism evidence="1 2">
    <name type="scientific">Dibothriocephalus latus</name>
    <name type="common">Fish tapeworm</name>
    <name type="synonym">Diphyllobothrium latum</name>
    <dbReference type="NCBI Taxonomy" id="60516"/>
    <lineage>
        <taxon>Eukaryota</taxon>
        <taxon>Metazoa</taxon>
        <taxon>Spiralia</taxon>
        <taxon>Lophotrochozoa</taxon>
        <taxon>Platyhelminthes</taxon>
        <taxon>Cestoda</taxon>
        <taxon>Eucestoda</taxon>
        <taxon>Diphyllobothriidea</taxon>
        <taxon>Diphyllobothriidae</taxon>
        <taxon>Dibothriocephalus</taxon>
    </lineage>
</organism>
<name>A0A3P6U207_DIBLA</name>
<gene>
    <name evidence="1" type="ORF">DILT_LOCUS2390</name>
</gene>
<keyword evidence="2" id="KW-1185">Reference proteome</keyword>
<evidence type="ECO:0000313" key="2">
    <source>
        <dbReference type="Proteomes" id="UP000281553"/>
    </source>
</evidence>
<protein>
    <submittedName>
        <fullName evidence="1">Uncharacterized protein</fullName>
    </submittedName>
</protein>
<evidence type="ECO:0000313" key="1">
    <source>
        <dbReference type="EMBL" id="VDK72144.1"/>
    </source>
</evidence>
<proteinExistence type="predicted"/>